<evidence type="ECO:0000256" key="5">
    <source>
        <dbReference type="SAM" id="Phobius"/>
    </source>
</evidence>
<evidence type="ECO:0000256" key="2">
    <source>
        <dbReference type="ARBA" id="ARBA00022692"/>
    </source>
</evidence>
<keyword evidence="3 5" id="KW-1133">Transmembrane helix</keyword>
<comment type="caution">
    <text evidence="7">The sequence shown here is derived from an EMBL/GenBank/DDBJ whole genome shotgun (WGS) entry which is preliminary data.</text>
</comment>
<evidence type="ECO:0000256" key="1">
    <source>
        <dbReference type="ARBA" id="ARBA00004370"/>
    </source>
</evidence>
<evidence type="ECO:0000256" key="4">
    <source>
        <dbReference type="ARBA" id="ARBA00023136"/>
    </source>
</evidence>
<keyword evidence="7" id="KW-0675">Receptor</keyword>
<dbReference type="EMBL" id="JARQWQ010000046">
    <property type="protein sequence ID" value="KAK2558132.1"/>
    <property type="molecule type" value="Genomic_DNA"/>
</dbReference>
<sequence length="335" mass="38133">MNTTGAVGYICISVMALFGNTLTIMMFAVEKQLLKKSFNILILVLAITDMLIALNVSLNPSYGFVLDATAYPKNPILLDLFCRFIYSRVIIFQLVYFSIYITLVLTAERWWAVVRPHTYKSIFSRRRILAYIVLSWIWVLLLMVKSIIDNSRDPSAKRVCQANTSLQAELNFAVYVFNSALKVFVPCITMICMYADMTWKTMKSSAATAESKVKLKGTMTRMVATTTIILIVLFFPNQIVFTAIKLGKGKFNSPLHQFTNFLTYVTTCINPLIYGLSNKNYRQCYRNLLTFICRKTRIKLRRDRRVTVSNTGDTNPVVSLQRSNAIPLGTSQSNM</sequence>
<dbReference type="InterPro" id="IPR000276">
    <property type="entry name" value="GPCR_Rhodpsn"/>
</dbReference>
<feature type="transmembrane region" description="Helical" evidence="5">
    <location>
        <begin position="172"/>
        <end position="195"/>
    </location>
</feature>
<dbReference type="Gene3D" id="1.20.1070.10">
    <property type="entry name" value="Rhodopsin 7-helix transmembrane proteins"/>
    <property type="match status" value="1"/>
</dbReference>
<dbReference type="Proteomes" id="UP001249851">
    <property type="component" value="Unassembled WGS sequence"/>
</dbReference>
<dbReference type="Pfam" id="PF00001">
    <property type="entry name" value="7tm_1"/>
    <property type="match status" value="1"/>
</dbReference>
<dbReference type="PANTHER" id="PTHR45698">
    <property type="entry name" value="TRACE AMINE-ASSOCIATED RECEPTOR 19N-RELATED"/>
    <property type="match status" value="1"/>
</dbReference>
<dbReference type="PANTHER" id="PTHR45698:SF1">
    <property type="entry name" value="TRACE AMINE-ASSOCIATED RECEPTOR 13C-LIKE"/>
    <property type="match status" value="1"/>
</dbReference>
<keyword evidence="4 5" id="KW-0472">Membrane</keyword>
<proteinExistence type="predicted"/>
<dbReference type="PRINTS" id="PR00237">
    <property type="entry name" value="GPCRRHODOPSN"/>
</dbReference>
<evidence type="ECO:0000313" key="7">
    <source>
        <dbReference type="EMBL" id="KAK2558132.1"/>
    </source>
</evidence>
<feature type="transmembrane region" description="Helical" evidence="5">
    <location>
        <begin position="222"/>
        <end position="241"/>
    </location>
</feature>
<evidence type="ECO:0000256" key="3">
    <source>
        <dbReference type="ARBA" id="ARBA00022989"/>
    </source>
</evidence>
<dbReference type="GO" id="GO:0016020">
    <property type="term" value="C:membrane"/>
    <property type="evidence" value="ECO:0007669"/>
    <property type="project" value="UniProtKB-SubCell"/>
</dbReference>
<evidence type="ECO:0000259" key="6">
    <source>
        <dbReference type="PROSITE" id="PS50262"/>
    </source>
</evidence>
<reference evidence="7" key="1">
    <citation type="journal article" date="2023" name="G3 (Bethesda)">
        <title>Whole genome assembly and annotation of the endangered Caribbean coral Acropora cervicornis.</title>
        <authorList>
            <person name="Selwyn J.D."/>
            <person name="Vollmer S.V."/>
        </authorList>
    </citation>
    <scope>NUCLEOTIDE SEQUENCE</scope>
    <source>
        <strain evidence="7">K2</strain>
    </source>
</reference>
<feature type="transmembrane region" description="Helical" evidence="5">
    <location>
        <begin position="261"/>
        <end position="277"/>
    </location>
</feature>
<dbReference type="GO" id="GO:0004930">
    <property type="term" value="F:G protein-coupled receptor activity"/>
    <property type="evidence" value="ECO:0007669"/>
    <property type="project" value="InterPro"/>
</dbReference>
<feature type="transmembrane region" description="Helical" evidence="5">
    <location>
        <begin position="40"/>
        <end position="65"/>
    </location>
</feature>
<reference evidence="7" key="2">
    <citation type="journal article" date="2023" name="Science">
        <title>Genomic signatures of disease resistance in endangered staghorn corals.</title>
        <authorList>
            <person name="Vollmer S.V."/>
            <person name="Selwyn J.D."/>
            <person name="Despard B.A."/>
            <person name="Roesel C.L."/>
        </authorList>
    </citation>
    <scope>NUCLEOTIDE SEQUENCE</scope>
    <source>
        <strain evidence="7">K2</strain>
    </source>
</reference>
<protein>
    <submittedName>
        <fullName evidence="7">Somatostatin receptor type 5</fullName>
    </submittedName>
</protein>
<comment type="subcellular location">
    <subcellularLocation>
        <location evidence="1">Membrane</location>
    </subcellularLocation>
</comment>
<gene>
    <name evidence="7" type="ORF">P5673_019713</name>
</gene>
<dbReference type="InterPro" id="IPR017452">
    <property type="entry name" value="GPCR_Rhodpsn_7TM"/>
</dbReference>
<feature type="transmembrane region" description="Helical" evidence="5">
    <location>
        <begin position="85"/>
        <end position="107"/>
    </location>
</feature>
<dbReference type="CDD" id="cd00637">
    <property type="entry name" value="7tm_classA_rhodopsin-like"/>
    <property type="match status" value="1"/>
</dbReference>
<keyword evidence="8" id="KW-1185">Reference proteome</keyword>
<dbReference type="AlphaFoldDB" id="A0AAD9QB48"/>
<keyword evidence="2 5" id="KW-0812">Transmembrane</keyword>
<accession>A0AAD9QB48</accession>
<feature type="transmembrane region" description="Helical" evidence="5">
    <location>
        <begin position="6"/>
        <end position="28"/>
    </location>
</feature>
<name>A0AAD9QB48_ACRCE</name>
<evidence type="ECO:0000313" key="8">
    <source>
        <dbReference type="Proteomes" id="UP001249851"/>
    </source>
</evidence>
<feature type="transmembrane region" description="Helical" evidence="5">
    <location>
        <begin position="128"/>
        <end position="148"/>
    </location>
</feature>
<dbReference type="PROSITE" id="PS50262">
    <property type="entry name" value="G_PROTEIN_RECEP_F1_2"/>
    <property type="match status" value="1"/>
</dbReference>
<feature type="domain" description="G-protein coupled receptors family 1 profile" evidence="6">
    <location>
        <begin position="19"/>
        <end position="274"/>
    </location>
</feature>
<dbReference type="SUPFAM" id="SSF81321">
    <property type="entry name" value="Family A G protein-coupled receptor-like"/>
    <property type="match status" value="1"/>
</dbReference>
<organism evidence="7 8">
    <name type="scientific">Acropora cervicornis</name>
    <name type="common">Staghorn coral</name>
    <dbReference type="NCBI Taxonomy" id="6130"/>
    <lineage>
        <taxon>Eukaryota</taxon>
        <taxon>Metazoa</taxon>
        <taxon>Cnidaria</taxon>
        <taxon>Anthozoa</taxon>
        <taxon>Hexacorallia</taxon>
        <taxon>Scleractinia</taxon>
        <taxon>Astrocoeniina</taxon>
        <taxon>Acroporidae</taxon>
        <taxon>Acropora</taxon>
    </lineage>
</organism>